<gene>
    <name evidence="2" type="ORF">FB45DRAFT_943153</name>
</gene>
<protein>
    <submittedName>
        <fullName evidence="2">Uncharacterized protein</fullName>
    </submittedName>
</protein>
<proteinExistence type="predicted"/>
<sequence length="541" mass="59800">MVDLPAELWTQVFDLSADEDVIFQHGLPTAMAESAWFRHFNGQWDLRSPQQAIELVQRRSYATKKAIVRTCKQWRSLGSEFLYRCLFFSDPARLLTVCSILDASTTTSSLGWWTRRIHLTRFHASSLRGTTTESLQDALVSIIRHCPNLEIFIVDWPMATSAFVAIADALATYARKSLRTLHINVPSSALPKVIWALDSLPHVFAAQIELEAPTPDDVQPDDTPLGAARDITLRLPGLRQLSVKGHVQELLEQATGWTLPSLRHLSIDCGNSRSDLPDTLAFLRAHGAALLFLDLDGLLSMPMPRILAACPALTTLAFNGDWRVIVPDDEAGPSDDAGPPPFSHDKLVNVGLHGLSYAFGVGYAAAHTSPLPLSLLVNTSANDRTLAALSTPTLFPSLQRLRVLSRTLLGDLERADGPGEQGGGMERWERWWEMCRRAGVRLEDCTGGELGVLPAKEEPPQSDEEDEDDEDESEYEEDWEEGEEGDGRWVSGAAGGTHLTELQKLLDECRAMEETRDENYMFNDPAARALFPEIVVTPAGE</sequence>
<reference evidence="2" key="1">
    <citation type="submission" date="2023-03" db="EMBL/GenBank/DDBJ databases">
        <title>Massive genome expansion in bonnet fungi (Mycena s.s.) driven by repeated elements and novel gene families across ecological guilds.</title>
        <authorList>
            <consortium name="Lawrence Berkeley National Laboratory"/>
            <person name="Harder C.B."/>
            <person name="Miyauchi S."/>
            <person name="Viragh M."/>
            <person name="Kuo A."/>
            <person name="Thoen E."/>
            <person name="Andreopoulos B."/>
            <person name="Lu D."/>
            <person name="Skrede I."/>
            <person name="Drula E."/>
            <person name="Henrissat B."/>
            <person name="Morin E."/>
            <person name="Kohler A."/>
            <person name="Barry K."/>
            <person name="LaButti K."/>
            <person name="Morin E."/>
            <person name="Salamov A."/>
            <person name="Lipzen A."/>
            <person name="Mereny Z."/>
            <person name="Hegedus B."/>
            <person name="Baldrian P."/>
            <person name="Stursova M."/>
            <person name="Weitz H."/>
            <person name="Taylor A."/>
            <person name="Grigoriev I.V."/>
            <person name="Nagy L.G."/>
            <person name="Martin F."/>
            <person name="Kauserud H."/>
        </authorList>
    </citation>
    <scope>NUCLEOTIDE SEQUENCE</scope>
    <source>
        <strain evidence="2">9284</strain>
    </source>
</reference>
<organism evidence="2 3">
    <name type="scientific">Roridomyces roridus</name>
    <dbReference type="NCBI Taxonomy" id="1738132"/>
    <lineage>
        <taxon>Eukaryota</taxon>
        <taxon>Fungi</taxon>
        <taxon>Dikarya</taxon>
        <taxon>Basidiomycota</taxon>
        <taxon>Agaricomycotina</taxon>
        <taxon>Agaricomycetes</taxon>
        <taxon>Agaricomycetidae</taxon>
        <taxon>Agaricales</taxon>
        <taxon>Marasmiineae</taxon>
        <taxon>Mycenaceae</taxon>
        <taxon>Roridomyces</taxon>
    </lineage>
</organism>
<name>A0AAD7B3T6_9AGAR</name>
<evidence type="ECO:0000313" key="2">
    <source>
        <dbReference type="EMBL" id="KAJ7609879.1"/>
    </source>
</evidence>
<dbReference type="AlphaFoldDB" id="A0AAD7B3T6"/>
<keyword evidence="3" id="KW-1185">Reference proteome</keyword>
<dbReference type="Gene3D" id="3.80.10.10">
    <property type="entry name" value="Ribonuclease Inhibitor"/>
    <property type="match status" value="1"/>
</dbReference>
<dbReference type="SUPFAM" id="SSF52047">
    <property type="entry name" value="RNI-like"/>
    <property type="match status" value="1"/>
</dbReference>
<dbReference type="EMBL" id="JARKIF010000037">
    <property type="protein sequence ID" value="KAJ7609879.1"/>
    <property type="molecule type" value="Genomic_DNA"/>
</dbReference>
<comment type="caution">
    <text evidence="2">The sequence shown here is derived from an EMBL/GenBank/DDBJ whole genome shotgun (WGS) entry which is preliminary data.</text>
</comment>
<dbReference type="InterPro" id="IPR032675">
    <property type="entry name" value="LRR_dom_sf"/>
</dbReference>
<evidence type="ECO:0000256" key="1">
    <source>
        <dbReference type="SAM" id="MobiDB-lite"/>
    </source>
</evidence>
<accession>A0AAD7B3T6</accession>
<feature type="region of interest" description="Disordered" evidence="1">
    <location>
        <begin position="448"/>
        <end position="495"/>
    </location>
</feature>
<feature type="compositionally biased region" description="Acidic residues" evidence="1">
    <location>
        <begin position="460"/>
        <end position="484"/>
    </location>
</feature>
<evidence type="ECO:0000313" key="3">
    <source>
        <dbReference type="Proteomes" id="UP001221142"/>
    </source>
</evidence>
<dbReference type="Proteomes" id="UP001221142">
    <property type="component" value="Unassembled WGS sequence"/>
</dbReference>